<sequence>MASLRVVGEKRACATPGSHVASPTAAALPVALLPRAVHSQQQQQQQQQQQGKAECAQSLAQGGARLASEWDGRVASSEWPQYGPLAEVFNVHKAIRSDLYMFRADVQALTCAVSEQKLDELRLRLDFFRTMLTDHCLAEDAYILPALQLKVKKPAATALPSGMKGVLLGTLVDKWEREHENVSELHALLVAGLEKMKTRPLIHEYEEDGVGASARRYDALSGQAHEQQEEKGQREPLEHAQARRTPYEQDRSQLLKEVKRLTDMFCEAIKTHMDDEELVLLPVMKDLFTHSEQGELLVAVLAAAVSAPVLPWTLRVLSYEERLRFLGEIERYASDKQLGEVAGTIISALPASEWSAICSKLPKMKQAASTSGAVNPLVEITSIHAAIRGELKDLETLCEYTTSWDMDDYEVRYILARLTFLQHVLEGHSAGEDAYIIPQLQSRSGHSEQTKEGAHDANSMLKGEHEEECQQIQKLIDASAEYLRIPKESTDERASKRAMFVASFRAVKAEMFEHMRDEEDRLLPMVRQHFSLQAQDNMVRNAFTKMSLDIFPWLIEPLSTKQRIDLLRNILRSAPDTVFKDVSLVLARAVQKGVIRRLEWDELVLRIPELHSYSKRELQEETKLHETGPVSEIYRVHKAIRIELSCLHEQINELIGTDSDEEREESDMPIPIPHPNKIAQLSNRFRFLSRMVDQHSRAEDLIVLPALNARQPGVADRYHEEHCGERYLFATVIESLDRLQCVGEPDECIRLLRSVHILLRVLRADMLAHLDEEEKQLWPLLIELFTPDEQTEVVGRIFGQIPEERLREMLPWMIQTLSAEEQQSMMSHLLSVTRSTMFEKWLLAWFPNVQSILPVRQEKKEAKTTQASPLESSEEQTLLNRFFTQGKEDMQRAIRAIANDDSLSADMKSRLMQNLMLSSWRHAKIDVPDGKAHFAASGENDGARSAGSREGAIVSGSDAPASAADVQLSTRASGWAASPKMLAPSYADATAKVLGCQHYRRDCKVVSACCNKIYPCRLCHDAHEAHAIDRYETVKMVCMHCHEVQSAARTCRNPACGKTMGKYFCKVCRLWDNDESRSIYHCHMCNVCRVGKGLGIDNVHCMKCNACIRAQHFATHKCIERVMESNCPICHEHMFMSTRHIKYLRCGHVMHFECFEKYRKTSLKCPYCQKSLADMSEYFERLDRLLARQPMPEQYRAATCTLHCNDCGEECETRFHFLFNKCALCASYNTTTLRIDPNGGDPGTQAVTQLKKRPR</sequence>
<dbReference type="InterPro" id="IPR013083">
    <property type="entry name" value="Znf_RING/FYVE/PHD"/>
</dbReference>
<evidence type="ECO:0000259" key="8">
    <source>
        <dbReference type="PROSITE" id="PS51270"/>
    </source>
</evidence>
<keyword evidence="1" id="KW-0479">Metal-binding</keyword>
<keyword evidence="2 4" id="KW-0863">Zinc-finger</keyword>
<dbReference type="SUPFAM" id="SSF161245">
    <property type="entry name" value="Zinc hairpin stack"/>
    <property type="match status" value="1"/>
</dbReference>
<feature type="domain" description="RING-type" evidence="6">
    <location>
        <begin position="1127"/>
        <end position="1169"/>
    </location>
</feature>
<dbReference type="SMART" id="SM00184">
    <property type="entry name" value="RING"/>
    <property type="match status" value="1"/>
</dbReference>
<dbReference type="PROSITE" id="PS50089">
    <property type="entry name" value="ZF_RING_2"/>
    <property type="match status" value="1"/>
</dbReference>
<dbReference type="PROSITE" id="PS51270">
    <property type="entry name" value="ZF_CTCHY"/>
    <property type="match status" value="1"/>
</dbReference>
<evidence type="ECO:0000256" key="4">
    <source>
        <dbReference type="PROSITE-ProRule" id="PRU00601"/>
    </source>
</evidence>
<dbReference type="PROSITE" id="PS51266">
    <property type="entry name" value="ZF_CHY"/>
    <property type="match status" value="1"/>
</dbReference>
<comment type="caution">
    <text evidence="9">The sequence shown here is derived from an EMBL/GenBank/DDBJ whole genome shotgun (WGS) entry which is preliminary data.</text>
</comment>
<feature type="domain" description="CTCHY-type" evidence="8">
    <location>
        <begin position="1060"/>
        <end position="1126"/>
    </location>
</feature>
<name>A0A5J4YL63_PORPP</name>
<evidence type="ECO:0000256" key="5">
    <source>
        <dbReference type="SAM" id="MobiDB-lite"/>
    </source>
</evidence>
<feature type="domain" description="CHY-type" evidence="7">
    <location>
        <begin position="989"/>
        <end position="1058"/>
    </location>
</feature>
<dbReference type="Pfam" id="PF14599">
    <property type="entry name" value="zinc_ribbon_6"/>
    <property type="match status" value="1"/>
</dbReference>
<dbReference type="PANTHER" id="PTHR21319">
    <property type="entry name" value="RING FINGER AND CHY ZINC FINGER DOMAIN-CONTAINING PROTEIN 1"/>
    <property type="match status" value="1"/>
</dbReference>
<dbReference type="PANTHER" id="PTHR21319:SF0">
    <property type="entry name" value="AND RING FINGER DOMAIN PROTEIN, PUTATIVE (AFU_ORTHOLOGUE AFUA_1G08900)-RELATED"/>
    <property type="match status" value="1"/>
</dbReference>
<dbReference type="GO" id="GO:0005634">
    <property type="term" value="C:nucleus"/>
    <property type="evidence" value="ECO:0007669"/>
    <property type="project" value="TreeGrafter"/>
</dbReference>
<dbReference type="InterPro" id="IPR037274">
    <property type="entry name" value="Znf_CHY_sf"/>
</dbReference>
<dbReference type="InterPro" id="IPR039512">
    <property type="entry name" value="RCHY1_zinc-ribbon"/>
</dbReference>
<accession>A0A5J4YL63</accession>
<dbReference type="Pfam" id="PF05495">
    <property type="entry name" value="zf-CHY"/>
    <property type="match status" value="1"/>
</dbReference>
<reference evidence="10" key="1">
    <citation type="journal article" date="2019" name="Nat. Commun.">
        <title>Expansion of phycobilisome linker gene families in mesophilic red algae.</title>
        <authorList>
            <person name="Lee J."/>
            <person name="Kim D."/>
            <person name="Bhattacharya D."/>
            <person name="Yoon H.S."/>
        </authorList>
    </citation>
    <scope>NUCLEOTIDE SEQUENCE [LARGE SCALE GENOMIC DNA]</scope>
    <source>
        <strain evidence="10">CCMP 1328</strain>
    </source>
</reference>
<dbReference type="OMA" id="EWWEGSP"/>
<dbReference type="CDD" id="cd12108">
    <property type="entry name" value="Hr-like"/>
    <property type="match status" value="2"/>
</dbReference>
<feature type="region of interest" description="Disordered" evidence="5">
    <location>
        <begin position="218"/>
        <end position="249"/>
    </location>
</feature>
<keyword evidence="3" id="KW-0862">Zinc</keyword>
<gene>
    <name evidence="9" type="ORF">FVE85_9759</name>
</gene>
<evidence type="ECO:0000256" key="3">
    <source>
        <dbReference type="ARBA" id="ARBA00022833"/>
    </source>
</evidence>
<dbReference type="Gene3D" id="2.20.28.10">
    <property type="match status" value="1"/>
</dbReference>
<evidence type="ECO:0000259" key="6">
    <source>
        <dbReference type="PROSITE" id="PS50089"/>
    </source>
</evidence>
<dbReference type="Proteomes" id="UP000324585">
    <property type="component" value="Unassembled WGS sequence"/>
</dbReference>
<organism evidence="9 10">
    <name type="scientific">Porphyridium purpureum</name>
    <name type="common">Red alga</name>
    <name type="synonym">Porphyridium cruentum</name>
    <dbReference type="NCBI Taxonomy" id="35688"/>
    <lineage>
        <taxon>Eukaryota</taxon>
        <taxon>Rhodophyta</taxon>
        <taxon>Bangiophyceae</taxon>
        <taxon>Porphyridiales</taxon>
        <taxon>Porphyridiaceae</taxon>
        <taxon>Porphyridium</taxon>
    </lineage>
</organism>
<feature type="compositionally biased region" description="Basic and acidic residues" evidence="5">
    <location>
        <begin position="226"/>
        <end position="249"/>
    </location>
</feature>
<dbReference type="SUPFAM" id="SSF57850">
    <property type="entry name" value="RING/U-box"/>
    <property type="match status" value="1"/>
</dbReference>
<dbReference type="Gene3D" id="3.30.40.10">
    <property type="entry name" value="Zinc/RING finger domain, C3HC4 (zinc finger)"/>
    <property type="match status" value="1"/>
</dbReference>
<proteinExistence type="predicted"/>
<dbReference type="InterPro" id="IPR012312">
    <property type="entry name" value="Hemerythrin-like"/>
</dbReference>
<dbReference type="Gene3D" id="1.20.120.520">
    <property type="entry name" value="nmb1532 protein domain like"/>
    <property type="match status" value="3"/>
</dbReference>
<evidence type="ECO:0000256" key="2">
    <source>
        <dbReference type="ARBA" id="ARBA00022771"/>
    </source>
</evidence>
<dbReference type="OrthoDB" id="411372at2759"/>
<protein>
    <submittedName>
        <fullName evidence="9">Zinc finger protein BRUTUS</fullName>
    </submittedName>
</protein>
<evidence type="ECO:0000313" key="9">
    <source>
        <dbReference type="EMBL" id="KAA8491712.1"/>
    </source>
</evidence>
<evidence type="ECO:0000259" key="7">
    <source>
        <dbReference type="PROSITE" id="PS51266"/>
    </source>
</evidence>
<dbReference type="GO" id="GO:0006511">
    <property type="term" value="P:ubiquitin-dependent protein catabolic process"/>
    <property type="evidence" value="ECO:0007669"/>
    <property type="project" value="TreeGrafter"/>
</dbReference>
<dbReference type="GO" id="GO:0016567">
    <property type="term" value="P:protein ubiquitination"/>
    <property type="evidence" value="ECO:0007669"/>
    <property type="project" value="TreeGrafter"/>
</dbReference>
<evidence type="ECO:0000256" key="1">
    <source>
        <dbReference type="ARBA" id="ARBA00022723"/>
    </source>
</evidence>
<dbReference type="Pfam" id="PF13639">
    <property type="entry name" value="zf-RING_2"/>
    <property type="match status" value="1"/>
</dbReference>
<dbReference type="EMBL" id="VRMN01000012">
    <property type="protein sequence ID" value="KAA8491712.1"/>
    <property type="molecule type" value="Genomic_DNA"/>
</dbReference>
<keyword evidence="10" id="KW-1185">Reference proteome</keyword>
<dbReference type="Pfam" id="PF01814">
    <property type="entry name" value="Hemerythrin"/>
    <property type="match status" value="2"/>
</dbReference>
<dbReference type="SUPFAM" id="SSF161219">
    <property type="entry name" value="CHY zinc finger-like"/>
    <property type="match status" value="1"/>
</dbReference>
<dbReference type="AlphaFoldDB" id="A0A5J4YL63"/>
<dbReference type="InterPro" id="IPR001841">
    <property type="entry name" value="Znf_RING"/>
</dbReference>
<dbReference type="InterPro" id="IPR017921">
    <property type="entry name" value="Znf_CTCHY"/>
</dbReference>
<dbReference type="GO" id="GO:0061630">
    <property type="term" value="F:ubiquitin protein ligase activity"/>
    <property type="evidence" value="ECO:0007669"/>
    <property type="project" value="TreeGrafter"/>
</dbReference>
<feature type="region of interest" description="Disordered" evidence="5">
    <location>
        <begin position="936"/>
        <end position="958"/>
    </location>
</feature>
<dbReference type="CDD" id="cd16464">
    <property type="entry name" value="RING-H2_Pirh2-like"/>
    <property type="match status" value="1"/>
</dbReference>
<dbReference type="InterPro" id="IPR008913">
    <property type="entry name" value="Znf_CHY"/>
</dbReference>
<dbReference type="InterPro" id="IPR037275">
    <property type="entry name" value="Znf_CTCHY_sf"/>
</dbReference>
<evidence type="ECO:0000313" key="10">
    <source>
        <dbReference type="Proteomes" id="UP000324585"/>
    </source>
</evidence>
<dbReference type="GO" id="GO:0008270">
    <property type="term" value="F:zinc ion binding"/>
    <property type="evidence" value="ECO:0007669"/>
    <property type="project" value="UniProtKB-KW"/>
</dbReference>